<keyword evidence="2" id="KW-1185">Reference proteome</keyword>
<dbReference type="RefSeq" id="WP_012386003.1">
    <property type="nucleotide sequence ID" value="NC_010581.1"/>
</dbReference>
<dbReference type="AlphaFoldDB" id="B2IC58"/>
<reference evidence="2" key="1">
    <citation type="submission" date="2008-03" db="EMBL/GenBank/DDBJ databases">
        <title>Complete sequence of chromosome of Beijerinckia indica subsp. indica ATCC 9039.</title>
        <authorList>
            <consortium name="US DOE Joint Genome Institute"/>
            <person name="Copeland A."/>
            <person name="Lucas S."/>
            <person name="Lapidus A."/>
            <person name="Glavina del Rio T."/>
            <person name="Dalin E."/>
            <person name="Tice H."/>
            <person name="Bruce D."/>
            <person name="Goodwin L."/>
            <person name="Pitluck S."/>
            <person name="LaButti K."/>
            <person name="Schmutz J."/>
            <person name="Larimer F."/>
            <person name="Land M."/>
            <person name="Hauser L."/>
            <person name="Kyrpides N."/>
            <person name="Mikhailova N."/>
            <person name="Dunfield P.F."/>
            <person name="Dedysh S.N."/>
            <person name="Liesack W."/>
            <person name="Saw J.H."/>
            <person name="Alam M."/>
            <person name="Chen Y."/>
            <person name="Murrell J.C."/>
            <person name="Richardson P."/>
        </authorList>
    </citation>
    <scope>NUCLEOTIDE SEQUENCE [LARGE SCALE GENOMIC DNA]</scope>
    <source>
        <strain evidence="2">ATCC 9039 / DSM 1715 / NCIMB 8712</strain>
    </source>
</reference>
<protein>
    <submittedName>
        <fullName evidence="1">Uncharacterized protein</fullName>
    </submittedName>
</protein>
<sequence>MKRLVFNAYSELLNGLSHLHSSIDVCSPDAREALKERIAHREMLLAMTVSVLERPESKIVDAPEVSDIQVEPCPMLPIFEETKGWSKKGCPLLTQTS</sequence>
<proteinExistence type="predicted"/>
<gene>
    <name evidence="1" type="ordered locus">Bind_3094</name>
</gene>
<dbReference type="HOGENOM" id="CLU_2341107_0_0_5"/>
<evidence type="ECO:0000313" key="2">
    <source>
        <dbReference type="Proteomes" id="UP000001695"/>
    </source>
</evidence>
<organism evidence="1 2">
    <name type="scientific">Beijerinckia indica subsp. indica (strain ATCC 9039 / DSM 1715 / NCIMB 8712)</name>
    <dbReference type="NCBI Taxonomy" id="395963"/>
    <lineage>
        <taxon>Bacteria</taxon>
        <taxon>Pseudomonadati</taxon>
        <taxon>Pseudomonadota</taxon>
        <taxon>Alphaproteobacteria</taxon>
        <taxon>Hyphomicrobiales</taxon>
        <taxon>Beijerinckiaceae</taxon>
        <taxon>Beijerinckia</taxon>
    </lineage>
</organism>
<evidence type="ECO:0000313" key="1">
    <source>
        <dbReference type="EMBL" id="ACB96655.1"/>
    </source>
</evidence>
<reference evidence="1 2" key="2">
    <citation type="journal article" date="2010" name="J. Bacteriol.">
        <title>Complete genome sequence of Beijerinckia indica subsp. indica.</title>
        <authorList>
            <person name="Tamas I."/>
            <person name="Dedysh S.N."/>
            <person name="Liesack W."/>
            <person name="Stott M.B."/>
            <person name="Alam M."/>
            <person name="Murrell J.C."/>
            <person name="Dunfield P.F."/>
        </authorList>
    </citation>
    <scope>NUCLEOTIDE SEQUENCE [LARGE SCALE GENOMIC DNA]</scope>
    <source>
        <strain evidence="2">ATCC 9039 / DSM 1715 / NCIMB 8712</strain>
    </source>
</reference>
<name>B2IC58_BEII9</name>
<dbReference type="EMBL" id="CP001016">
    <property type="protein sequence ID" value="ACB96655.1"/>
    <property type="molecule type" value="Genomic_DNA"/>
</dbReference>
<accession>B2IC58</accession>
<dbReference type="Proteomes" id="UP000001695">
    <property type="component" value="Chromosome"/>
</dbReference>
<dbReference type="KEGG" id="bid:Bind_3094"/>